<keyword evidence="5" id="KW-0547">Nucleotide-binding</keyword>
<keyword evidence="8 9" id="KW-0472">Membrane</keyword>
<dbReference type="SMART" id="SM00382">
    <property type="entry name" value="AAA"/>
    <property type="match status" value="1"/>
</dbReference>
<feature type="domain" description="ABC transporter" evidence="10">
    <location>
        <begin position="368"/>
        <end position="609"/>
    </location>
</feature>
<name>A0A841HJ41_9GAMM</name>
<dbReference type="GO" id="GO:0005886">
    <property type="term" value="C:plasma membrane"/>
    <property type="evidence" value="ECO:0007669"/>
    <property type="project" value="UniProtKB-SubCell"/>
</dbReference>
<reference evidence="12 13" key="1">
    <citation type="submission" date="2020-08" db="EMBL/GenBank/DDBJ databases">
        <title>Genomic Encyclopedia of Type Strains, Phase IV (KMG-IV): sequencing the most valuable type-strain genomes for metagenomic binning, comparative biology and taxonomic classification.</title>
        <authorList>
            <person name="Goeker M."/>
        </authorList>
    </citation>
    <scope>NUCLEOTIDE SEQUENCE [LARGE SCALE GENOMIC DNA]</scope>
    <source>
        <strain evidence="12 13">DSM 26723</strain>
    </source>
</reference>
<evidence type="ECO:0000256" key="3">
    <source>
        <dbReference type="ARBA" id="ARBA00022475"/>
    </source>
</evidence>
<dbReference type="InterPro" id="IPR003593">
    <property type="entry name" value="AAA+_ATPase"/>
</dbReference>
<feature type="transmembrane region" description="Helical" evidence="9">
    <location>
        <begin position="190"/>
        <end position="217"/>
    </location>
</feature>
<keyword evidence="6 12" id="KW-0067">ATP-binding</keyword>
<evidence type="ECO:0000256" key="9">
    <source>
        <dbReference type="SAM" id="Phobius"/>
    </source>
</evidence>
<evidence type="ECO:0000256" key="7">
    <source>
        <dbReference type="ARBA" id="ARBA00022989"/>
    </source>
</evidence>
<dbReference type="PROSITE" id="PS00211">
    <property type="entry name" value="ABC_TRANSPORTER_1"/>
    <property type="match status" value="1"/>
</dbReference>
<dbReference type="InterPro" id="IPR011527">
    <property type="entry name" value="ABC1_TM_dom"/>
</dbReference>
<evidence type="ECO:0000313" key="13">
    <source>
        <dbReference type="Proteomes" id="UP000588068"/>
    </source>
</evidence>
<keyword evidence="4 9" id="KW-0812">Transmembrane</keyword>
<dbReference type="InterPro" id="IPR003439">
    <property type="entry name" value="ABC_transporter-like_ATP-bd"/>
</dbReference>
<dbReference type="AlphaFoldDB" id="A0A841HJ41"/>
<dbReference type="Gene3D" id="3.40.50.300">
    <property type="entry name" value="P-loop containing nucleotide triphosphate hydrolases"/>
    <property type="match status" value="1"/>
</dbReference>
<feature type="transmembrane region" description="Helical" evidence="9">
    <location>
        <begin position="44"/>
        <end position="73"/>
    </location>
</feature>
<dbReference type="InterPro" id="IPR027417">
    <property type="entry name" value="P-loop_NTPase"/>
</dbReference>
<dbReference type="PROSITE" id="PS50893">
    <property type="entry name" value="ABC_TRANSPORTER_2"/>
    <property type="match status" value="1"/>
</dbReference>
<evidence type="ECO:0000256" key="6">
    <source>
        <dbReference type="ARBA" id="ARBA00022840"/>
    </source>
</evidence>
<dbReference type="RefSeq" id="WP_184330617.1">
    <property type="nucleotide sequence ID" value="NZ_JACHHZ010000002.1"/>
</dbReference>
<organism evidence="12 13">
    <name type="scientific">Povalibacter uvarum</name>
    <dbReference type="NCBI Taxonomy" id="732238"/>
    <lineage>
        <taxon>Bacteria</taxon>
        <taxon>Pseudomonadati</taxon>
        <taxon>Pseudomonadota</taxon>
        <taxon>Gammaproteobacteria</taxon>
        <taxon>Steroidobacterales</taxon>
        <taxon>Steroidobacteraceae</taxon>
        <taxon>Povalibacter</taxon>
    </lineage>
</organism>
<dbReference type="FunFam" id="3.40.50.300:FF:000221">
    <property type="entry name" value="Multidrug ABC transporter ATP-binding protein"/>
    <property type="match status" value="1"/>
</dbReference>
<dbReference type="GO" id="GO:0015421">
    <property type="term" value="F:ABC-type oligopeptide transporter activity"/>
    <property type="evidence" value="ECO:0007669"/>
    <property type="project" value="TreeGrafter"/>
</dbReference>
<keyword evidence="13" id="KW-1185">Reference proteome</keyword>
<dbReference type="PANTHER" id="PTHR43394">
    <property type="entry name" value="ATP-DEPENDENT PERMEASE MDL1, MITOCHONDRIAL"/>
    <property type="match status" value="1"/>
</dbReference>
<feature type="domain" description="ABC transmembrane type-1" evidence="11">
    <location>
        <begin position="45"/>
        <end position="335"/>
    </location>
</feature>
<dbReference type="SUPFAM" id="SSF90123">
    <property type="entry name" value="ABC transporter transmembrane region"/>
    <property type="match status" value="1"/>
</dbReference>
<evidence type="ECO:0000256" key="4">
    <source>
        <dbReference type="ARBA" id="ARBA00022692"/>
    </source>
</evidence>
<dbReference type="Pfam" id="PF00005">
    <property type="entry name" value="ABC_tran"/>
    <property type="match status" value="1"/>
</dbReference>
<evidence type="ECO:0000256" key="8">
    <source>
        <dbReference type="ARBA" id="ARBA00023136"/>
    </source>
</evidence>
<dbReference type="Proteomes" id="UP000588068">
    <property type="component" value="Unassembled WGS sequence"/>
</dbReference>
<dbReference type="InterPro" id="IPR017871">
    <property type="entry name" value="ABC_transporter-like_CS"/>
</dbReference>
<protein>
    <submittedName>
        <fullName evidence="12">ATP-binding cassette subfamily B protein</fullName>
    </submittedName>
</protein>
<evidence type="ECO:0000256" key="1">
    <source>
        <dbReference type="ARBA" id="ARBA00004651"/>
    </source>
</evidence>
<comment type="subcellular location">
    <subcellularLocation>
        <location evidence="1">Cell membrane</location>
        <topology evidence="1">Multi-pass membrane protein</topology>
    </subcellularLocation>
</comment>
<evidence type="ECO:0000256" key="5">
    <source>
        <dbReference type="ARBA" id="ARBA00022741"/>
    </source>
</evidence>
<keyword evidence="3" id="KW-1003">Cell membrane</keyword>
<proteinExistence type="predicted"/>
<evidence type="ECO:0000313" key="12">
    <source>
        <dbReference type="EMBL" id="MBB6092816.1"/>
    </source>
</evidence>
<evidence type="ECO:0000259" key="10">
    <source>
        <dbReference type="PROSITE" id="PS50893"/>
    </source>
</evidence>
<evidence type="ECO:0000256" key="2">
    <source>
        <dbReference type="ARBA" id="ARBA00022448"/>
    </source>
</evidence>
<keyword evidence="7 9" id="KW-1133">Transmembrane helix</keyword>
<dbReference type="GO" id="GO:0005524">
    <property type="term" value="F:ATP binding"/>
    <property type="evidence" value="ECO:0007669"/>
    <property type="project" value="UniProtKB-KW"/>
</dbReference>
<evidence type="ECO:0000259" key="11">
    <source>
        <dbReference type="PROSITE" id="PS50929"/>
    </source>
</evidence>
<dbReference type="EMBL" id="JACHHZ010000002">
    <property type="protein sequence ID" value="MBB6092816.1"/>
    <property type="molecule type" value="Genomic_DNA"/>
</dbReference>
<gene>
    <name evidence="12" type="ORF">HNQ60_001694</name>
</gene>
<feature type="transmembrane region" description="Helical" evidence="9">
    <location>
        <begin position="276"/>
        <end position="295"/>
    </location>
</feature>
<dbReference type="InterPro" id="IPR039421">
    <property type="entry name" value="Type_1_exporter"/>
</dbReference>
<dbReference type="SUPFAM" id="SSF52540">
    <property type="entry name" value="P-loop containing nucleoside triphosphate hydrolases"/>
    <property type="match status" value="1"/>
</dbReference>
<dbReference type="GO" id="GO:0016887">
    <property type="term" value="F:ATP hydrolysis activity"/>
    <property type="evidence" value="ECO:0007669"/>
    <property type="project" value="InterPro"/>
</dbReference>
<accession>A0A841HJ41</accession>
<dbReference type="PROSITE" id="PS50929">
    <property type="entry name" value="ABC_TM1F"/>
    <property type="match status" value="1"/>
</dbReference>
<dbReference type="InterPro" id="IPR036640">
    <property type="entry name" value="ABC1_TM_sf"/>
</dbReference>
<dbReference type="PANTHER" id="PTHR43394:SF1">
    <property type="entry name" value="ATP-BINDING CASSETTE SUB-FAMILY B MEMBER 10, MITOCHONDRIAL"/>
    <property type="match status" value="1"/>
</dbReference>
<dbReference type="Gene3D" id="1.20.1560.10">
    <property type="entry name" value="ABC transporter type 1, transmembrane domain"/>
    <property type="match status" value="1"/>
</dbReference>
<sequence length="616" mass="68548">MTSRHPRPATDKPDLTRGFLGVFAYSRRALELVWTTSRPLSITFALLTLLAGVFPAAIAYVGSLIVDAVVAAIQASPQTHDAAKWHALELVVAEGFLVAGLAGAQRGLSLCQSLLRAQLGQRVNSMILEKALTLDLAHFENSEFYDKLTRARREASSRPLSLVTRTFGLGQNAVSLISYAVLLIHFSPWAVAVLILAGLPAFIAEAKFSGAAFRLFLWRSPETRMQLYLETLLAREDHVKEVKLFGLGPLFLDRYRSIFRKLYKEDRDLTVRRDTWGFFLGLIGTTALYGAYAWIALSAIASRITLGQMTMYLMLFRQGQSAVSAILSAISGMYEDNLYLSTLYDYLETPIERGTGTLVRGPQPADGIRFEHVGFTYPGAEMPTLIDVNLHIRPGQSLALVGENGSGKTTLIKLLTRLYQPTSGRILLDGQDLRDWDEIALRDRIGVIFQDFTRYQLLFGENIGAGDVQHFADEARWREAGEKGMATAIAESLPDGYRTPLGKWFNDGRELSGGQWQKIALSRAFMRSRADILVLDEPTAAMDAAAEATIFEHFRTLTHGRIAILISHRFSTVRMADKIVVLQDGRIIEEGSHEELMRVDNGHYAHLFSLQAKGYR</sequence>
<keyword evidence="2" id="KW-0813">Transport</keyword>
<comment type="caution">
    <text evidence="12">The sequence shown here is derived from an EMBL/GenBank/DDBJ whole genome shotgun (WGS) entry which is preliminary data.</text>
</comment>